<dbReference type="Gene3D" id="2.40.50.140">
    <property type="entry name" value="Nucleic acid-binding proteins"/>
    <property type="match status" value="1"/>
</dbReference>
<dbReference type="PANTHER" id="PTHR10971">
    <property type="entry name" value="MRNA EXPORT FACTOR AND BUB3"/>
    <property type="match status" value="1"/>
</dbReference>
<feature type="domain" description="Translation initiation factor 5A C-terminal" evidence="8">
    <location>
        <begin position="504"/>
        <end position="573"/>
    </location>
</feature>
<dbReference type="SUPFAM" id="SSF50978">
    <property type="entry name" value="WD40 repeat-like"/>
    <property type="match status" value="1"/>
</dbReference>
<keyword evidence="4" id="KW-0677">Repeat</keyword>
<dbReference type="SMART" id="SM00320">
    <property type="entry name" value="WD40"/>
    <property type="match status" value="3"/>
</dbReference>
<dbReference type="AlphaFoldDB" id="A0A6P8E824"/>
<reference evidence="9" key="1">
    <citation type="journal article" date="2020" name="Plant Biotechnol. J.">
        <title>The pomegranate (Punica granatum L.) draft genome dissects genetic divergence between soft- and hard-seeded cultivars.</title>
        <authorList>
            <person name="Luo X."/>
            <person name="Li H."/>
            <person name="Wu Z."/>
            <person name="Yao W."/>
            <person name="Zhao P."/>
            <person name="Cao D."/>
            <person name="Yu H."/>
            <person name="Li K."/>
            <person name="Poudel K."/>
            <person name="Zhao D."/>
            <person name="Zhang F."/>
            <person name="Xia X."/>
            <person name="Chen L."/>
            <person name="Wang Q."/>
            <person name="Jing D."/>
            <person name="Cao S."/>
        </authorList>
    </citation>
    <scope>NUCLEOTIDE SEQUENCE [LARGE SCALE GENOMIC DNA]</scope>
    <source>
        <strain evidence="9">cv. Tunisia</strain>
    </source>
</reference>
<dbReference type="InterPro" id="IPR008991">
    <property type="entry name" value="Translation_prot_SH3-like_sf"/>
</dbReference>
<keyword evidence="3 7" id="KW-0853">WD repeat</keyword>
<dbReference type="GO" id="GO:0003746">
    <property type="term" value="F:translation elongation factor activity"/>
    <property type="evidence" value="ECO:0007669"/>
    <property type="project" value="InterPro"/>
</dbReference>
<dbReference type="GO" id="GO:0003743">
    <property type="term" value="F:translation initiation factor activity"/>
    <property type="evidence" value="ECO:0007669"/>
    <property type="project" value="UniProtKB-KW"/>
</dbReference>
<dbReference type="InterPro" id="IPR036322">
    <property type="entry name" value="WD40_repeat_dom_sf"/>
</dbReference>
<dbReference type="RefSeq" id="XP_031402674.1">
    <property type="nucleotide sequence ID" value="XM_031546814.1"/>
</dbReference>
<dbReference type="InterPro" id="IPR001884">
    <property type="entry name" value="IF5A-like"/>
</dbReference>
<keyword evidence="9" id="KW-1185">Reference proteome</keyword>
<dbReference type="GO" id="GO:0003723">
    <property type="term" value="F:RNA binding"/>
    <property type="evidence" value="ECO:0007669"/>
    <property type="project" value="InterPro"/>
</dbReference>
<dbReference type="Pfam" id="PF21485">
    <property type="entry name" value="IF5A-like_N"/>
    <property type="match status" value="1"/>
</dbReference>
<dbReference type="NCBIfam" id="TIGR00037">
    <property type="entry name" value="eIF_5A"/>
    <property type="match status" value="1"/>
</dbReference>
<reference evidence="10" key="2">
    <citation type="submission" date="2025-08" db="UniProtKB">
        <authorList>
            <consortium name="RefSeq"/>
        </authorList>
    </citation>
    <scope>IDENTIFICATION</scope>
    <source>
        <tissue evidence="10">Leaf</tissue>
    </source>
</reference>
<dbReference type="InterPro" id="IPR020189">
    <property type="entry name" value="IF5A_C"/>
</dbReference>
<evidence type="ECO:0000256" key="6">
    <source>
        <dbReference type="ARBA" id="ARBA00023071"/>
    </source>
</evidence>
<evidence type="ECO:0000256" key="7">
    <source>
        <dbReference type="PROSITE-ProRule" id="PRU00221"/>
    </source>
</evidence>
<dbReference type="PROSITE" id="PS00302">
    <property type="entry name" value="IF5A_HYPUSINE"/>
    <property type="match status" value="1"/>
</dbReference>
<keyword evidence="5" id="KW-0648">Protein biosynthesis</keyword>
<dbReference type="SUPFAM" id="SSF50104">
    <property type="entry name" value="Translation proteins SH3-like domain"/>
    <property type="match status" value="1"/>
</dbReference>
<keyword evidence="2" id="KW-0396">Initiation factor</keyword>
<keyword evidence="6" id="KW-0385">Hypusine</keyword>
<dbReference type="FunFam" id="2.40.50.140:FF:000034">
    <property type="entry name" value="Eukaryotic translation initiation factor 5A"/>
    <property type="match status" value="1"/>
</dbReference>
<dbReference type="InterPro" id="IPR014722">
    <property type="entry name" value="Rib_uL2_dom2"/>
</dbReference>
<dbReference type="InterPro" id="IPR015943">
    <property type="entry name" value="WD40/YVTN_repeat-like_dom_sf"/>
</dbReference>
<dbReference type="GO" id="GO:0045905">
    <property type="term" value="P:positive regulation of translational termination"/>
    <property type="evidence" value="ECO:0007669"/>
    <property type="project" value="InterPro"/>
</dbReference>
<evidence type="ECO:0000259" key="8">
    <source>
        <dbReference type="SMART" id="SM01376"/>
    </source>
</evidence>
<dbReference type="GO" id="GO:0045901">
    <property type="term" value="P:positive regulation of translational elongation"/>
    <property type="evidence" value="ECO:0007669"/>
    <property type="project" value="InterPro"/>
</dbReference>
<dbReference type="CDD" id="cd04468">
    <property type="entry name" value="S1_eIF5A"/>
    <property type="match status" value="1"/>
</dbReference>
<dbReference type="Gene3D" id="2.130.10.10">
    <property type="entry name" value="YVTN repeat-like/Quinoprotein amine dehydrogenase"/>
    <property type="match status" value="1"/>
</dbReference>
<dbReference type="InterPro" id="IPR048670">
    <property type="entry name" value="IF5A-like_N"/>
</dbReference>
<sequence length="578" mass="63539">MKGARLEFGSPISDAVSRIRFAPRTNNLLISSWDSCLRLYDVEGSALRLEAPSQAALLNCCFQGESVAFSAGSDCAIRRHDMHSGTQEIMGHHDDIATCVEHSDESSILITTGLDKMIIFWDPRLKRALVSKSLQVEVESISLAGFELMLAMGSSAYLYDLRNLDGLLQSKESKVDARIRCISSASSCSGFAVGSVDGRVAVEVSASSTSKNTASVYTFRCHPRAKNGNHHLVSVNDIVFNPCVLGAFVTGDNEGYVAAWDFQNRRRLFELPRFPNGVASMSYNKNGDLLAIAASYSYQEADELVEPPQIFVYNMDEDWFGSASTGRRKNDHISRDRKSSVRPFNAIKYNYKKKKSRQHSEGILLYGRPICDPTVVTFEGQFLGNPRLPLSSSICLSFQIQSLCLSPSVSLSVAGQLEAMSDEEHHFESKADAGASKTYPQQAGTIRKNGYIVIKNRPCKVVEVSTSKTGKHGHAKCHFVAIDIFNGKKLEDIVPSSHNCDVPHVTRTDYQLIDISEDGFVSLLTENGNTKDDLRLPTDENLLSQIKDGFGDGKDLVVTVMSSMGEEQICALKDIGPK</sequence>
<organism evidence="9 10">
    <name type="scientific">Punica granatum</name>
    <name type="common">Pomegranate</name>
    <dbReference type="NCBI Taxonomy" id="22663"/>
    <lineage>
        <taxon>Eukaryota</taxon>
        <taxon>Viridiplantae</taxon>
        <taxon>Streptophyta</taxon>
        <taxon>Embryophyta</taxon>
        <taxon>Tracheophyta</taxon>
        <taxon>Spermatophyta</taxon>
        <taxon>Magnoliopsida</taxon>
        <taxon>eudicotyledons</taxon>
        <taxon>Gunneridae</taxon>
        <taxon>Pentapetalae</taxon>
        <taxon>rosids</taxon>
        <taxon>malvids</taxon>
        <taxon>Myrtales</taxon>
        <taxon>Lythraceae</taxon>
        <taxon>Punica</taxon>
    </lineage>
</organism>
<dbReference type="GO" id="GO:0043022">
    <property type="term" value="F:ribosome binding"/>
    <property type="evidence" value="ECO:0007669"/>
    <property type="project" value="InterPro"/>
</dbReference>
<dbReference type="InterPro" id="IPR019769">
    <property type="entry name" value="Trans_elong_IF5A_hypusine_site"/>
</dbReference>
<feature type="repeat" description="WD" evidence="7">
    <location>
        <begin position="90"/>
        <end position="131"/>
    </location>
</feature>
<gene>
    <name evidence="10" type="primary">LOC116212247</name>
</gene>
<dbReference type="OrthoDB" id="10262475at2759"/>
<evidence type="ECO:0000256" key="1">
    <source>
        <dbReference type="ARBA" id="ARBA00006016"/>
    </source>
</evidence>
<dbReference type="Proteomes" id="UP000515151">
    <property type="component" value="Chromosome 6"/>
</dbReference>
<name>A0A6P8E824_PUNGR</name>
<accession>A0A6P8E824</accession>
<protein>
    <submittedName>
        <fullName evidence="10">Mitotic checkpoint protein BUB3.3-like</fullName>
    </submittedName>
</protein>
<evidence type="ECO:0000256" key="2">
    <source>
        <dbReference type="ARBA" id="ARBA00022540"/>
    </source>
</evidence>
<dbReference type="InterPro" id="IPR001680">
    <property type="entry name" value="WD40_rpt"/>
</dbReference>
<dbReference type="GeneID" id="116212247"/>
<evidence type="ECO:0000256" key="5">
    <source>
        <dbReference type="ARBA" id="ARBA00022917"/>
    </source>
</evidence>
<evidence type="ECO:0000313" key="9">
    <source>
        <dbReference type="Proteomes" id="UP000515151"/>
    </source>
</evidence>
<evidence type="ECO:0000256" key="4">
    <source>
        <dbReference type="ARBA" id="ARBA00022737"/>
    </source>
</evidence>
<dbReference type="FunFam" id="2.30.30.30:FF:000012">
    <property type="entry name" value="Eukaryotic translation initiation factor 5A"/>
    <property type="match status" value="1"/>
</dbReference>
<dbReference type="SMART" id="SM01376">
    <property type="entry name" value="eIF-5a"/>
    <property type="match status" value="1"/>
</dbReference>
<dbReference type="Pfam" id="PF01287">
    <property type="entry name" value="eIF-5a"/>
    <property type="match status" value="1"/>
</dbReference>
<comment type="similarity">
    <text evidence="1">Belongs to the eIF-5A family.</text>
</comment>
<dbReference type="InterPro" id="IPR012340">
    <property type="entry name" value="NA-bd_OB-fold"/>
</dbReference>
<proteinExistence type="inferred from homology"/>
<dbReference type="SUPFAM" id="SSF50249">
    <property type="entry name" value="Nucleic acid-binding proteins"/>
    <property type="match status" value="1"/>
</dbReference>
<evidence type="ECO:0000256" key="3">
    <source>
        <dbReference type="ARBA" id="ARBA00022574"/>
    </source>
</evidence>
<dbReference type="Gene3D" id="2.30.30.30">
    <property type="match status" value="1"/>
</dbReference>
<dbReference type="PROSITE" id="PS50082">
    <property type="entry name" value="WD_REPEATS_2"/>
    <property type="match status" value="1"/>
</dbReference>
<dbReference type="Pfam" id="PF00400">
    <property type="entry name" value="WD40"/>
    <property type="match status" value="1"/>
</dbReference>
<evidence type="ECO:0000313" key="10">
    <source>
        <dbReference type="RefSeq" id="XP_031402674.1"/>
    </source>
</evidence>